<dbReference type="RefSeq" id="WP_102951855.1">
    <property type="nucleotide sequence ID" value="NZ_CP024847.1"/>
</dbReference>
<evidence type="ECO:0000313" key="3">
    <source>
        <dbReference type="Proteomes" id="UP000236655"/>
    </source>
</evidence>
<protein>
    <recommendedName>
        <fullName evidence="4">Outer membrane beta-barrel protein</fullName>
    </recommendedName>
</protein>
<evidence type="ECO:0000256" key="1">
    <source>
        <dbReference type="SAM" id="SignalP"/>
    </source>
</evidence>
<keyword evidence="3" id="KW-1185">Reference proteome</keyword>
<feature type="signal peptide" evidence="1">
    <location>
        <begin position="1"/>
        <end position="19"/>
    </location>
</feature>
<gene>
    <name evidence="2" type="ORF">CUN60_09740</name>
</gene>
<dbReference type="KEGG" id="nba:CUN60_09740"/>
<dbReference type="Proteomes" id="UP000236655">
    <property type="component" value="Chromosome"/>
</dbReference>
<dbReference type="AlphaFoldDB" id="A0A2I7N7X9"/>
<organism evidence="2 3">
    <name type="scientific">Aquella oligotrophica</name>
    <dbReference type="NCBI Taxonomy" id="2067065"/>
    <lineage>
        <taxon>Bacteria</taxon>
        <taxon>Pseudomonadati</taxon>
        <taxon>Pseudomonadota</taxon>
        <taxon>Betaproteobacteria</taxon>
        <taxon>Neisseriales</taxon>
        <taxon>Neisseriaceae</taxon>
        <taxon>Aquella</taxon>
    </lineage>
</organism>
<keyword evidence="1" id="KW-0732">Signal</keyword>
<evidence type="ECO:0008006" key="4">
    <source>
        <dbReference type="Google" id="ProtNLM"/>
    </source>
</evidence>
<dbReference type="InterPro" id="IPR023614">
    <property type="entry name" value="Porin_dom_sf"/>
</dbReference>
<reference evidence="3" key="1">
    <citation type="submission" date="2017-11" db="EMBL/GenBank/DDBJ databases">
        <authorList>
            <person name="Chan K.G."/>
            <person name="Lee L.S."/>
        </authorList>
    </citation>
    <scope>NUCLEOTIDE SEQUENCE [LARGE SCALE GENOMIC DNA]</scope>
    <source>
        <strain evidence="3">DSM 100970</strain>
    </source>
</reference>
<sequence length="493" mass="55141">MKKLLLLLLFNGIVLDAYAVNALSESATLRAESTAIIGNNIMECTRDVNDVCISEAYHDDYINVNNYPMNPYNHSPSGGGTQKITESDIANKGLWEQFFTNGTYNVVGLAAWSVLNVPNNNYAYGTNIFAQSGHVNGFAVGGMLEIVNPFLQPGYRYLSGNIPYSLLPIGQVTTMSELYLEYQLPNHVQVDAGWILLETPWMNSYDDAMLVSAPFQGVVTNYQMTPNWRLIGIATNGYQEMGDQYFNQLTMYNKGFNGNGWVLSDNYISNGSYAIGSVFKPSKDYELNLWGYSFSGYANTLYADANYVYHLDTVNRFDFGAQIGNQNTWGMQSNNMQQAGYGAPDSYLAGVKFAYGFSDWFNVELSYDGMFGPDNSFYQGGFVSPYTYTIVNDPLYTSGLGAGMIEQGAGNSWRIGNTYKLMGDDLKMEIAYEQFMTANPLNEWDLDIKYKPHLNGLKGLIIHWEADYATAPTWDVTNGGNFFFMETMVSYSY</sequence>
<feature type="chain" id="PRO_5014412358" description="Outer membrane beta-barrel protein" evidence="1">
    <location>
        <begin position="20"/>
        <end position="493"/>
    </location>
</feature>
<dbReference type="OrthoDB" id="9146693at2"/>
<dbReference type="EMBL" id="CP024847">
    <property type="protein sequence ID" value="AUR52566.1"/>
    <property type="molecule type" value="Genomic_DNA"/>
</dbReference>
<proteinExistence type="predicted"/>
<dbReference type="Gene3D" id="2.40.160.10">
    <property type="entry name" value="Porin"/>
    <property type="match status" value="1"/>
</dbReference>
<accession>A0A2I7N7X9</accession>
<name>A0A2I7N7X9_9NEIS</name>
<evidence type="ECO:0000313" key="2">
    <source>
        <dbReference type="EMBL" id="AUR52566.1"/>
    </source>
</evidence>